<gene>
    <name evidence="3" type="ORF">SAMN05216361_2169</name>
</gene>
<feature type="signal peptide" evidence="1">
    <location>
        <begin position="1"/>
        <end position="32"/>
    </location>
</feature>
<dbReference type="InterPro" id="IPR014549">
    <property type="entry name" value="FlgO"/>
</dbReference>
<dbReference type="STRING" id="634436.SAMN05216361_2169"/>
<organism evidence="3 4">
    <name type="scientific">Marisediminitalea aggregata</name>
    <dbReference type="NCBI Taxonomy" id="634436"/>
    <lineage>
        <taxon>Bacteria</taxon>
        <taxon>Pseudomonadati</taxon>
        <taxon>Pseudomonadota</taxon>
        <taxon>Gammaproteobacteria</taxon>
        <taxon>Alteromonadales</taxon>
        <taxon>Alteromonadaceae</taxon>
        <taxon>Marisediminitalea</taxon>
    </lineage>
</organism>
<accession>A0A1M5JMB0</accession>
<evidence type="ECO:0000256" key="1">
    <source>
        <dbReference type="SAM" id="SignalP"/>
    </source>
</evidence>
<dbReference type="InterPro" id="IPR041215">
    <property type="entry name" value="FlgO_dom"/>
</dbReference>
<feature type="chain" id="PRO_5012702816" description="FlgO domain-containing protein" evidence="1">
    <location>
        <begin position="33"/>
        <end position="217"/>
    </location>
</feature>
<sequence length="217" mass="24359">MLVYFRSKKPLNTVITWRSVLAVLALATTGLAGCTNSPEPNMELISEQVPLPALGNVEYHTYVLANELFANVAPARQARYAVAGFVPVDSMEYDETFQHPLQLLGHQLEQGMLTEATKRGFVAQEFKLSNDIIISDKADRVLTRDIDQLSALDRVDYYITGTLVYQEAGAMVNARIINARTRDIVAAATRFFPAELFWQQEQVTTRNGRLYRTENKG</sequence>
<evidence type="ECO:0000313" key="4">
    <source>
        <dbReference type="Proteomes" id="UP000184520"/>
    </source>
</evidence>
<dbReference type="Pfam" id="PF17680">
    <property type="entry name" value="FlgO"/>
    <property type="match status" value="1"/>
</dbReference>
<keyword evidence="4" id="KW-1185">Reference proteome</keyword>
<dbReference type="PIRSF" id="PIRSF028688">
    <property type="entry name" value="UCP_imp_028688"/>
    <property type="match status" value="1"/>
</dbReference>
<name>A0A1M5JMB0_9ALTE</name>
<dbReference type="EMBL" id="FQWD01000003">
    <property type="protein sequence ID" value="SHG41648.1"/>
    <property type="molecule type" value="Genomic_DNA"/>
</dbReference>
<dbReference type="AlphaFoldDB" id="A0A1M5JMB0"/>
<dbReference type="Proteomes" id="UP000184520">
    <property type="component" value="Unassembled WGS sequence"/>
</dbReference>
<evidence type="ECO:0000259" key="2">
    <source>
        <dbReference type="Pfam" id="PF17680"/>
    </source>
</evidence>
<protein>
    <recommendedName>
        <fullName evidence="2">FlgO domain-containing protein</fullName>
    </recommendedName>
</protein>
<dbReference type="PROSITE" id="PS51257">
    <property type="entry name" value="PROKAR_LIPOPROTEIN"/>
    <property type="match status" value="1"/>
</dbReference>
<keyword evidence="1" id="KW-0732">Signal</keyword>
<dbReference type="OrthoDB" id="6385821at2"/>
<feature type="domain" description="FlgO" evidence="2">
    <location>
        <begin position="63"/>
        <end position="195"/>
    </location>
</feature>
<evidence type="ECO:0000313" key="3">
    <source>
        <dbReference type="EMBL" id="SHG41648.1"/>
    </source>
</evidence>
<reference evidence="4" key="1">
    <citation type="submission" date="2016-11" db="EMBL/GenBank/DDBJ databases">
        <authorList>
            <person name="Varghese N."/>
            <person name="Submissions S."/>
        </authorList>
    </citation>
    <scope>NUCLEOTIDE SEQUENCE [LARGE SCALE GENOMIC DNA]</scope>
    <source>
        <strain evidence="4">CGMCC 1.8995</strain>
    </source>
</reference>
<proteinExistence type="predicted"/>